<dbReference type="AlphaFoldDB" id="E0IES3"/>
<reference evidence="3 4" key="1">
    <citation type="submission" date="2010-07" db="EMBL/GenBank/DDBJ databases">
        <title>The draft genome of Paenibacillus curdlanolyticus YK9.</title>
        <authorList>
            <consortium name="US DOE Joint Genome Institute (JGI-PGF)"/>
            <person name="Lucas S."/>
            <person name="Copeland A."/>
            <person name="Lapidus A."/>
            <person name="Cheng J.-F."/>
            <person name="Bruce D."/>
            <person name="Goodwin L."/>
            <person name="Pitluck S."/>
            <person name="Land M.L."/>
            <person name="Hauser L."/>
            <person name="Chang Y.-J."/>
            <person name="Jeffries C."/>
            <person name="Anderson I.J."/>
            <person name="Johnson E."/>
            <person name="Loganathan U."/>
            <person name="Mulhopadhyay B."/>
            <person name="Kyrpides N."/>
            <person name="Woyke T.J."/>
        </authorList>
    </citation>
    <scope>NUCLEOTIDE SEQUENCE [LARGE SCALE GENOMIC DNA]</scope>
    <source>
        <strain evidence="3 4">YK9</strain>
    </source>
</reference>
<dbReference type="CDD" id="cd00090">
    <property type="entry name" value="HTH_ARSR"/>
    <property type="match status" value="1"/>
</dbReference>
<dbReference type="EMBL" id="AEDD01000012">
    <property type="protein sequence ID" value="EFM09161.1"/>
    <property type="molecule type" value="Genomic_DNA"/>
</dbReference>
<dbReference type="InterPro" id="IPR039422">
    <property type="entry name" value="MarR/SlyA-like"/>
</dbReference>
<feature type="domain" description="HTH marR-type" evidence="2">
    <location>
        <begin position="4"/>
        <end position="142"/>
    </location>
</feature>
<dbReference type="eggNOG" id="COG1846">
    <property type="taxonomic scope" value="Bacteria"/>
</dbReference>
<dbReference type="GO" id="GO:0003677">
    <property type="term" value="F:DNA binding"/>
    <property type="evidence" value="ECO:0007669"/>
    <property type="project" value="UniProtKB-KW"/>
</dbReference>
<dbReference type="STRING" id="717606.PaecuDRAFT_4164"/>
<organism evidence="3 4">
    <name type="scientific">Paenibacillus curdlanolyticus YK9</name>
    <dbReference type="NCBI Taxonomy" id="717606"/>
    <lineage>
        <taxon>Bacteria</taxon>
        <taxon>Bacillati</taxon>
        <taxon>Bacillota</taxon>
        <taxon>Bacilli</taxon>
        <taxon>Bacillales</taxon>
        <taxon>Paenibacillaceae</taxon>
        <taxon>Paenibacillus</taxon>
    </lineage>
</organism>
<gene>
    <name evidence="3" type="ORF">PaecuDRAFT_4164</name>
</gene>
<dbReference type="Pfam" id="PF01047">
    <property type="entry name" value="MarR"/>
    <property type="match status" value="1"/>
</dbReference>
<dbReference type="InterPro" id="IPR011991">
    <property type="entry name" value="ArsR-like_HTH"/>
</dbReference>
<dbReference type="SMART" id="SM00347">
    <property type="entry name" value="HTH_MARR"/>
    <property type="match status" value="1"/>
</dbReference>
<dbReference type="PRINTS" id="PR00598">
    <property type="entry name" value="HTHMARR"/>
</dbReference>
<evidence type="ECO:0000313" key="3">
    <source>
        <dbReference type="EMBL" id="EFM09161.1"/>
    </source>
</evidence>
<protein>
    <submittedName>
        <fullName evidence="3">Transcriptional regulator, MarR family</fullName>
    </submittedName>
</protein>
<dbReference type="Gene3D" id="1.10.10.10">
    <property type="entry name" value="Winged helix-like DNA-binding domain superfamily/Winged helix DNA-binding domain"/>
    <property type="match status" value="1"/>
</dbReference>
<dbReference type="InterPro" id="IPR036388">
    <property type="entry name" value="WH-like_DNA-bd_sf"/>
</dbReference>
<keyword evidence="4" id="KW-1185">Reference proteome</keyword>
<dbReference type="GO" id="GO:0003700">
    <property type="term" value="F:DNA-binding transcription factor activity"/>
    <property type="evidence" value="ECO:0007669"/>
    <property type="project" value="InterPro"/>
</dbReference>
<dbReference type="SUPFAM" id="SSF46785">
    <property type="entry name" value="Winged helix' DNA-binding domain"/>
    <property type="match status" value="1"/>
</dbReference>
<dbReference type="PANTHER" id="PTHR33164:SF43">
    <property type="entry name" value="HTH-TYPE TRANSCRIPTIONAL REPRESSOR YETL"/>
    <property type="match status" value="1"/>
</dbReference>
<evidence type="ECO:0000259" key="2">
    <source>
        <dbReference type="PROSITE" id="PS50995"/>
    </source>
</evidence>
<dbReference type="RefSeq" id="WP_006040147.1">
    <property type="nucleotide sequence ID" value="NZ_AEDD01000012.1"/>
</dbReference>
<dbReference type="PROSITE" id="PS50995">
    <property type="entry name" value="HTH_MARR_2"/>
    <property type="match status" value="1"/>
</dbReference>
<evidence type="ECO:0000256" key="1">
    <source>
        <dbReference type="ARBA" id="ARBA00023125"/>
    </source>
</evidence>
<accession>E0IES3</accession>
<dbReference type="Proteomes" id="UP000005387">
    <property type="component" value="Unassembled WGS sequence"/>
</dbReference>
<evidence type="ECO:0000313" key="4">
    <source>
        <dbReference type="Proteomes" id="UP000005387"/>
    </source>
</evidence>
<name>E0IES3_9BACL</name>
<dbReference type="OrthoDB" id="163346at2"/>
<dbReference type="PANTHER" id="PTHR33164">
    <property type="entry name" value="TRANSCRIPTIONAL REGULATOR, MARR FAMILY"/>
    <property type="match status" value="1"/>
</dbReference>
<dbReference type="GO" id="GO:0006950">
    <property type="term" value="P:response to stress"/>
    <property type="evidence" value="ECO:0007669"/>
    <property type="project" value="TreeGrafter"/>
</dbReference>
<proteinExistence type="predicted"/>
<dbReference type="InterPro" id="IPR000835">
    <property type="entry name" value="HTH_MarR-typ"/>
</dbReference>
<dbReference type="InterPro" id="IPR036390">
    <property type="entry name" value="WH_DNA-bd_sf"/>
</dbReference>
<keyword evidence="1" id="KW-0238">DNA-binding</keyword>
<sequence>MSEHKQTTSELIRAFRQLRNMNWTGFKPSGGYTKSEIMTLFHVRHITQRSDHGLKSSDLARSLNVTLPTVTQTVNVLEARGLIERHRDPSDRRAVLLRLTAAGEQMTQDAEATMLRTIGGVVEHLGLERSQQLIGLLDDIFQFYADNGAASCTPENHEPPAPKR</sequence>